<dbReference type="FunCoup" id="A0A482WHG2">
    <property type="interactions" value="1885"/>
</dbReference>
<dbReference type="PANTHER" id="PTHR12072:SF4">
    <property type="entry name" value="CWF19-LIKE PROTEIN 1"/>
    <property type="match status" value="1"/>
</dbReference>
<comment type="similarity">
    <text evidence="1">Belongs to the CWF19 family.</text>
</comment>
<comment type="caution">
    <text evidence="4">The sequence shown here is derived from an EMBL/GenBank/DDBJ whole genome shotgun (WGS) entry which is preliminary data.</text>
</comment>
<dbReference type="EMBL" id="QKKF02035457">
    <property type="protein sequence ID" value="RZF32947.1"/>
    <property type="molecule type" value="Genomic_DNA"/>
</dbReference>
<dbReference type="Proteomes" id="UP000291343">
    <property type="component" value="Unassembled WGS sequence"/>
</dbReference>
<feature type="domain" description="Cwf19-like C-terminal" evidence="3">
    <location>
        <begin position="260"/>
        <end position="374"/>
    </location>
</feature>
<protein>
    <recommendedName>
        <fullName evidence="6">CWF19-like protein 1</fullName>
    </recommendedName>
</protein>
<dbReference type="InParanoid" id="A0A482WHG2"/>
<dbReference type="InterPro" id="IPR006767">
    <property type="entry name" value="Cwf19-like_C_dom-2"/>
</dbReference>
<evidence type="ECO:0000259" key="2">
    <source>
        <dbReference type="Pfam" id="PF04676"/>
    </source>
</evidence>
<dbReference type="GO" id="GO:0071014">
    <property type="term" value="C:post-mRNA release spliceosomal complex"/>
    <property type="evidence" value="ECO:0007669"/>
    <property type="project" value="TreeGrafter"/>
</dbReference>
<gene>
    <name evidence="4" type="ORF">LSTR_LSTR000817</name>
</gene>
<dbReference type="InterPro" id="IPR006768">
    <property type="entry name" value="Cwf19-like_C_dom-1"/>
</dbReference>
<evidence type="ECO:0000259" key="3">
    <source>
        <dbReference type="Pfam" id="PF04677"/>
    </source>
</evidence>
<dbReference type="PANTHER" id="PTHR12072">
    <property type="entry name" value="CWF19, CELL CYCLE CONTROL PROTEIN"/>
    <property type="match status" value="1"/>
</dbReference>
<dbReference type="Pfam" id="PF04676">
    <property type="entry name" value="CwfJ_C_2"/>
    <property type="match status" value="1"/>
</dbReference>
<dbReference type="AlphaFoldDB" id="A0A482WHG2"/>
<name>A0A482WHG2_LAOST</name>
<dbReference type="Pfam" id="PF04677">
    <property type="entry name" value="CwfJ_C_1"/>
    <property type="match status" value="1"/>
</dbReference>
<evidence type="ECO:0000313" key="5">
    <source>
        <dbReference type="Proteomes" id="UP000291343"/>
    </source>
</evidence>
<evidence type="ECO:0008006" key="6">
    <source>
        <dbReference type="Google" id="ProtNLM"/>
    </source>
</evidence>
<dbReference type="GO" id="GO:0000398">
    <property type="term" value="P:mRNA splicing, via spliceosome"/>
    <property type="evidence" value="ECO:0007669"/>
    <property type="project" value="TreeGrafter"/>
</dbReference>
<dbReference type="OrthoDB" id="444325at2759"/>
<keyword evidence="5" id="KW-1185">Reference proteome</keyword>
<dbReference type="CDD" id="cd07380">
    <property type="entry name" value="MPP_CWF19_N"/>
    <property type="match status" value="1"/>
</dbReference>
<dbReference type="GO" id="GO:0061632">
    <property type="term" value="F:RNA lariat debranching enzyme activator activity"/>
    <property type="evidence" value="ECO:0007669"/>
    <property type="project" value="TreeGrafter"/>
</dbReference>
<organism evidence="4 5">
    <name type="scientific">Laodelphax striatellus</name>
    <name type="common">Small brown planthopper</name>
    <name type="synonym">Delphax striatella</name>
    <dbReference type="NCBI Taxonomy" id="195883"/>
    <lineage>
        <taxon>Eukaryota</taxon>
        <taxon>Metazoa</taxon>
        <taxon>Ecdysozoa</taxon>
        <taxon>Arthropoda</taxon>
        <taxon>Hexapoda</taxon>
        <taxon>Insecta</taxon>
        <taxon>Pterygota</taxon>
        <taxon>Neoptera</taxon>
        <taxon>Paraneoptera</taxon>
        <taxon>Hemiptera</taxon>
        <taxon>Auchenorrhyncha</taxon>
        <taxon>Fulgoroidea</taxon>
        <taxon>Delphacidae</taxon>
        <taxon>Criomorphinae</taxon>
        <taxon>Laodelphax</taxon>
    </lineage>
</organism>
<reference evidence="4 5" key="1">
    <citation type="journal article" date="2017" name="Gigascience">
        <title>Genome sequence of the small brown planthopper, Laodelphax striatellus.</title>
        <authorList>
            <person name="Zhu J."/>
            <person name="Jiang F."/>
            <person name="Wang X."/>
            <person name="Yang P."/>
            <person name="Bao Y."/>
            <person name="Zhao W."/>
            <person name="Wang W."/>
            <person name="Lu H."/>
            <person name="Wang Q."/>
            <person name="Cui N."/>
            <person name="Li J."/>
            <person name="Chen X."/>
            <person name="Luo L."/>
            <person name="Yu J."/>
            <person name="Kang L."/>
            <person name="Cui F."/>
        </authorList>
    </citation>
    <scope>NUCLEOTIDE SEQUENCE [LARGE SCALE GENOMIC DNA]</scope>
    <source>
        <strain evidence="4">Lst14</strain>
    </source>
</reference>
<evidence type="ECO:0000256" key="1">
    <source>
        <dbReference type="ARBA" id="ARBA00006795"/>
    </source>
</evidence>
<dbReference type="SUPFAM" id="SSF54197">
    <property type="entry name" value="HIT-like"/>
    <property type="match status" value="1"/>
</dbReference>
<dbReference type="SMR" id="A0A482WHG2"/>
<dbReference type="InterPro" id="IPR040194">
    <property type="entry name" value="Cwf19-like"/>
</dbReference>
<accession>A0A482WHG2</accession>
<feature type="domain" description="Cwf19-like protein C-terminal" evidence="2">
    <location>
        <begin position="385"/>
        <end position="473"/>
    </location>
</feature>
<sequence length="474" mass="53630">MAGKEKVLICGDVNGKYKTLFARVESINKKNGPFSYLLCVGNFFGNSIKDWEPYANGSVEVPVPTYILGPNSEKHVSFYAKADRGQVAPSVVYLGKRGVLNTISGMRIAYLSGVEGDKNEYSFTKEDVVQVRDSCIKGQPSYRGVDFLLTSPWPSDICNLDEKAVKNPPAGSSLLSWLAVQIKPRYHICGLEGIYYERHPYKNLDSGHGIHLTRFVALAAVGNADKQKYMLALSVMPIDCFEPYQVERIISKTISKYKLRLSKFTDKCWFCLASPEVEKHLVISIGTEVYLALAKGGLVPDHLLILSAAHHQSTSSVPSTVCEEIKQFKSALKKYFKSKRKAVVFFERNYKTSHLQIQVVPVPIGKTEILKAEFEAGAEMENFNLDELPEQTDLSQIAPPGTPYFYLELPSGEKLFHRVRKNFPLQFGRDVLANEMILNMEERADWRECKLTKEEEIEICQKFRKDYQPFDFTL</sequence>
<evidence type="ECO:0000313" key="4">
    <source>
        <dbReference type="EMBL" id="RZF32947.1"/>
    </source>
</evidence>
<proteinExistence type="inferred from homology"/>
<dbReference type="InterPro" id="IPR036265">
    <property type="entry name" value="HIT-like_sf"/>
</dbReference>
<dbReference type="STRING" id="195883.A0A482WHG2"/>